<dbReference type="EMBL" id="JAOCQF010000007">
    <property type="protein sequence ID" value="MCT8331821.1"/>
    <property type="molecule type" value="Genomic_DNA"/>
</dbReference>
<organism evidence="2 3">
    <name type="scientific">Albidovulum sediminis</name>
    <dbReference type="NCBI Taxonomy" id="3066345"/>
    <lineage>
        <taxon>Bacteria</taxon>
        <taxon>Pseudomonadati</taxon>
        <taxon>Pseudomonadota</taxon>
        <taxon>Alphaproteobacteria</taxon>
        <taxon>Rhodobacterales</taxon>
        <taxon>Paracoccaceae</taxon>
        <taxon>Albidovulum</taxon>
    </lineage>
</organism>
<dbReference type="Proteomes" id="UP001205601">
    <property type="component" value="Unassembled WGS sequence"/>
</dbReference>
<sequence length="107" mass="10990">MSWMVRPFLAVLLAVSLFAATVSEVSAGLAAEIAAAADPCCEGDCPDDQACSVACEMMARGGMTLLALVQVPGLSVTEEASAAVLMLPDLHPPSGLPPDGLRRPPRI</sequence>
<feature type="chain" id="PRO_5047097281" evidence="1">
    <location>
        <begin position="20"/>
        <end position="107"/>
    </location>
</feature>
<gene>
    <name evidence="2" type="ORF">N5I32_20070</name>
</gene>
<comment type="caution">
    <text evidence="2">The sequence shown here is derived from an EMBL/GenBank/DDBJ whole genome shotgun (WGS) entry which is preliminary data.</text>
</comment>
<reference evidence="3" key="1">
    <citation type="submission" date="2023-07" db="EMBL/GenBank/DDBJ databases">
        <title>Defluviimonas sediminis sp. nov., isolated from mangrove sediment.</title>
        <authorList>
            <person name="Liu L."/>
            <person name="Li J."/>
            <person name="Huang Y."/>
            <person name="Pan J."/>
            <person name="Li M."/>
        </authorList>
    </citation>
    <scope>NUCLEOTIDE SEQUENCE [LARGE SCALE GENOMIC DNA]</scope>
    <source>
        <strain evidence="3">FT324</strain>
    </source>
</reference>
<proteinExistence type="predicted"/>
<feature type="signal peptide" evidence="1">
    <location>
        <begin position="1"/>
        <end position="19"/>
    </location>
</feature>
<evidence type="ECO:0000256" key="1">
    <source>
        <dbReference type="SAM" id="SignalP"/>
    </source>
</evidence>
<accession>A0ABT2NSD3</accession>
<evidence type="ECO:0000313" key="3">
    <source>
        <dbReference type="Proteomes" id="UP001205601"/>
    </source>
</evidence>
<name>A0ABT2NSD3_9RHOB</name>
<evidence type="ECO:0000313" key="2">
    <source>
        <dbReference type="EMBL" id="MCT8331821.1"/>
    </source>
</evidence>
<protein>
    <submittedName>
        <fullName evidence="2">Uncharacterized protein</fullName>
    </submittedName>
</protein>
<keyword evidence="1" id="KW-0732">Signal</keyword>
<keyword evidence="3" id="KW-1185">Reference proteome</keyword>